<name>A0A4P7NUQ9_PYROR</name>
<feature type="signal peptide" evidence="2">
    <location>
        <begin position="1"/>
        <end position="28"/>
    </location>
</feature>
<proteinExistence type="predicted"/>
<keyword evidence="2" id="KW-0732">Signal</keyword>
<feature type="non-terminal residue" evidence="3">
    <location>
        <position position="1"/>
    </location>
</feature>
<gene>
    <name evidence="3" type="ORF">PoMZ_13280</name>
</gene>
<evidence type="ECO:0000313" key="4">
    <source>
        <dbReference type="Proteomes" id="UP000294847"/>
    </source>
</evidence>
<evidence type="ECO:0000313" key="3">
    <source>
        <dbReference type="EMBL" id="QBZ66307.1"/>
    </source>
</evidence>
<dbReference type="AlphaFoldDB" id="A0A4P7NUQ9"/>
<accession>A0A4P7NUQ9</accession>
<reference evidence="3 4" key="1">
    <citation type="journal article" date="2019" name="Mol. Biol. Evol.">
        <title>Blast fungal genomes show frequent chromosomal changes, gene gains and losses, and effector gene turnover.</title>
        <authorList>
            <person name="Gomez Luciano L.B."/>
            <person name="Jason Tsai I."/>
            <person name="Chuma I."/>
            <person name="Tosa Y."/>
            <person name="Chen Y.H."/>
            <person name="Li J.Y."/>
            <person name="Li M.Y."/>
            <person name="Jade Lu M.Y."/>
            <person name="Nakayashiki H."/>
            <person name="Li W.H."/>
        </authorList>
    </citation>
    <scope>NUCLEOTIDE SEQUENCE [LARGE SCALE GENOMIC DNA]</scope>
    <source>
        <strain evidence="3">MZ5-1-6</strain>
    </source>
</reference>
<feature type="region of interest" description="Disordered" evidence="1">
    <location>
        <begin position="88"/>
        <end position="152"/>
    </location>
</feature>
<evidence type="ECO:0000256" key="1">
    <source>
        <dbReference type="SAM" id="MobiDB-lite"/>
    </source>
</evidence>
<evidence type="ECO:0000256" key="2">
    <source>
        <dbReference type="SAM" id="SignalP"/>
    </source>
</evidence>
<feature type="compositionally biased region" description="Polar residues" evidence="1">
    <location>
        <begin position="109"/>
        <end position="118"/>
    </location>
</feature>
<dbReference type="Proteomes" id="UP000294847">
    <property type="component" value="Chromosome 7"/>
</dbReference>
<dbReference type="EMBL" id="CP034210">
    <property type="protein sequence ID" value="QBZ66307.1"/>
    <property type="molecule type" value="Genomic_DNA"/>
</dbReference>
<sequence length="152" mass="15996">LSGTSYCRDKRTISQFVALAVLGGTALAQSPTGNNDAGPAARDVNGDMVLSRRDSRGAYYPTGPSQPPQPIWTQGALSGEPWTHFMALNKKAVPSSRTPQGSPHAGRSKNGQGPSNGHQVFLLPKANDNAGGFSRIRPSYPSAEPLKSQAQP</sequence>
<organism evidence="3 4">
    <name type="scientific">Pyricularia oryzae</name>
    <name type="common">Rice blast fungus</name>
    <name type="synonym">Magnaporthe oryzae</name>
    <dbReference type="NCBI Taxonomy" id="318829"/>
    <lineage>
        <taxon>Eukaryota</taxon>
        <taxon>Fungi</taxon>
        <taxon>Dikarya</taxon>
        <taxon>Ascomycota</taxon>
        <taxon>Pezizomycotina</taxon>
        <taxon>Sordariomycetes</taxon>
        <taxon>Sordariomycetidae</taxon>
        <taxon>Magnaporthales</taxon>
        <taxon>Pyriculariaceae</taxon>
        <taxon>Pyricularia</taxon>
    </lineage>
</organism>
<feature type="chain" id="PRO_5020858360" evidence="2">
    <location>
        <begin position="29"/>
        <end position="152"/>
    </location>
</feature>
<feature type="region of interest" description="Disordered" evidence="1">
    <location>
        <begin position="29"/>
        <end position="71"/>
    </location>
</feature>
<protein>
    <submittedName>
        <fullName evidence="3">Uncharacterized protein</fullName>
    </submittedName>
</protein>